<sequence>MSSLLNTIALVLFSILFLLQGTLSLPVTSQDSSTNSSSNDTNNSTIITSIDCTLSATTDTDLQGIQSAHYVLDKYLGQVPRRTELCTLPLNYRSFLIEIMQTASPDITLSHIAGWYNLFTSFNNYLATIKSTVSDESDLLLLSTTQTLLDAVEQSYLNVLQDKACNCSSDCSIPALIQPADITCDNLFYNAHYYLKNLMGYAKKTLHNYKNNCNCQSPNGVTEREWFEAHFPTSNPDYYSQLDSLIALN</sequence>
<proteinExistence type="predicted"/>
<evidence type="ECO:0000313" key="2">
    <source>
        <dbReference type="EnsemblMetazoa" id="Aqu2.1.30088_001"/>
    </source>
</evidence>
<feature type="chain" id="PRO_5012620716" evidence="1">
    <location>
        <begin position="25"/>
        <end position="249"/>
    </location>
</feature>
<dbReference type="EnsemblMetazoa" id="Aqu2.1.30088_001">
    <property type="protein sequence ID" value="Aqu2.1.30088_001"/>
    <property type="gene ID" value="Aqu2.1.30088"/>
</dbReference>
<protein>
    <submittedName>
        <fullName evidence="2">Uncharacterized protein</fullName>
    </submittedName>
</protein>
<keyword evidence="1" id="KW-0732">Signal</keyword>
<feature type="signal peptide" evidence="1">
    <location>
        <begin position="1"/>
        <end position="24"/>
    </location>
</feature>
<reference evidence="2" key="1">
    <citation type="submission" date="2017-05" db="UniProtKB">
        <authorList>
            <consortium name="EnsemblMetazoa"/>
        </authorList>
    </citation>
    <scope>IDENTIFICATION</scope>
</reference>
<accession>A0A1X7UQP2</accession>
<dbReference type="InParanoid" id="A0A1X7UQP2"/>
<organism evidence="2">
    <name type="scientific">Amphimedon queenslandica</name>
    <name type="common">Sponge</name>
    <dbReference type="NCBI Taxonomy" id="400682"/>
    <lineage>
        <taxon>Eukaryota</taxon>
        <taxon>Metazoa</taxon>
        <taxon>Porifera</taxon>
        <taxon>Demospongiae</taxon>
        <taxon>Heteroscleromorpha</taxon>
        <taxon>Haplosclerida</taxon>
        <taxon>Niphatidae</taxon>
        <taxon>Amphimedon</taxon>
    </lineage>
</organism>
<name>A0A1X7UQP2_AMPQE</name>
<evidence type="ECO:0000256" key="1">
    <source>
        <dbReference type="SAM" id="SignalP"/>
    </source>
</evidence>
<dbReference type="AlphaFoldDB" id="A0A1X7UQP2"/>